<dbReference type="Pfam" id="PF03797">
    <property type="entry name" value="Autotransporter"/>
    <property type="match status" value="1"/>
</dbReference>
<dbReference type="SMART" id="SM00869">
    <property type="entry name" value="Autotransporter"/>
    <property type="match status" value="1"/>
</dbReference>
<dbReference type="Proteomes" id="UP000244889">
    <property type="component" value="Unassembled WGS sequence"/>
</dbReference>
<feature type="region of interest" description="Disordered" evidence="1">
    <location>
        <begin position="229"/>
        <end position="248"/>
    </location>
</feature>
<evidence type="ECO:0000256" key="1">
    <source>
        <dbReference type="SAM" id="MobiDB-lite"/>
    </source>
</evidence>
<feature type="compositionally biased region" description="Low complexity" evidence="1">
    <location>
        <begin position="32"/>
        <end position="45"/>
    </location>
</feature>
<reference evidence="4" key="1">
    <citation type="submission" date="2018-03" db="EMBL/GenBank/DDBJ databases">
        <authorList>
            <person name="Batty M. E."/>
            <person name="Batty M E."/>
        </authorList>
    </citation>
    <scope>NUCLEOTIDE SEQUENCE [LARGE SCALE GENOMIC DNA]</scope>
</reference>
<proteinExistence type="predicted"/>
<feature type="compositionally biased region" description="Basic and acidic residues" evidence="1">
    <location>
        <begin position="1100"/>
        <end position="1109"/>
    </location>
</feature>
<feature type="region of interest" description="Disordered" evidence="1">
    <location>
        <begin position="27"/>
        <end position="218"/>
    </location>
</feature>
<feature type="domain" description="Autotransporter" evidence="2">
    <location>
        <begin position="1221"/>
        <end position="1500"/>
    </location>
</feature>
<protein>
    <submittedName>
        <fullName evidence="3">ScaA autotransporter protein</fullName>
    </submittedName>
</protein>
<feature type="compositionally biased region" description="Basic and acidic residues" evidence="1">
    <location>
        <begin position="1071"/>
        <end position="1087"/>
    </location>
</feature>
<feature type="compositionally biased region" description="Polar residues" evidence="1">
    <location>
        <begin position="108"/>
        <end position="155"/>
    </location>
</feature>
<feature type="compositionally biased region" description="Polar residues" evidence="1">
    <location>
        <begin position="46"/>
        <end position="56"/>
    </location>
</feature>
<feature type="compositionally biased region" description="Low complexity" evidence="1">
    <location>
        <begin position="229"/>
        <end position="238"/>
    </location>
</feature>
<dbReference type="EMBL" id="OOHR01000020">
    <property type="protein sequence ID" value="SPM46104.1"/>
    <property type="molecule type" value="Genomic_DNA"/>
</dbReference>
<gene>
    <name evidence="3" type="primary">ScaA</name>
    <name evidence="3" type="ORF">FPW1038_00488</name>
</gene>
<dbReference type="InterPro" id="IPR005546">
    <property type="entry name" value="Autotransporte_beta"/>
</dbReference>
<dbReference type="PROSITE" id="PS51208">
    <property type="entry name" value="AUTOTRANSPORTER"/>
    <property type="match status" value="1"/>
</dbReference>
<feature type="compositionally biased region" description="Basic residues" evidence="1">
    <location>
        <begin position="178"/>
        <end position="188"/>
    </location>
</feature>
<evidence type="ECO:0000313" key="3">
    <source>
        <dbReference type="EMBL" id="SPM46104.1"/>
    </source>
</evidence>
<dbReference type="InterPro" id="IPR036709">
    <property type="entry name" value="Autotransporte_beta_dom_sf"/>
</dbReference>
<accession>A0A2R8F4H7</accession>
<feature type="compositionally biased region" description="Low complexity" evidence="1">
    <location>
        <begin position="57"/>
        <end position="74"/>
    </location>
</feature>
<sequence length="1500" mass="159993">MKNSRKISLIFFTTLFTISTITITQTADNNPSVSSSSDGGLTSSGAAQGNNTTEGSNDNQGDTGSGTTSTPSNPIEEASGTTPATSASDVAGDGSTTGNKEAVDDSKATSSEAAQGNNTTEGSNDNQGDTGSGTTSNPSNPIEGASSNTSTTGDSGATGVSGATEGSITGGDVTDGKKPRKSPFKKLKAFGSTLSLSGHTKPEESSEGVTGGKVPGTSTLKRIKKQLASSTLSLSSTTQKEPKAPIVLSDGTNKQVEVKQNEGYGVQKVIVKQPEAAFEKMSGKDNSIEISIEENAKVTVKGEYCSKIKLVNCNLTDSKLIVNNTAHSHSELEATLPITSSMSMPNLSDTDASIISTPSRRSSSIIQSTGQQPFDLSFFSSTTHGGKTESADRTVFTGVGSFVVQSPTIVSSDLKIYGNINVNKPFQLITVPPVVMKTLTVERSKFVHKQSGVLNLQSDLTANIEGKDAKIVTSGSNPRISFNKFGTQSDPILVKVDGVLKLQAELHPSDSNEVNMYASITPKDKSVSEVHFLNSASGVGPTMYHVHGFIGTPGSVMEKIVLDGETMLNVSGNIYAGKVKLNSSNKVSRGDRSTHGSIMLNGESYVGLAVPSISNYGTIIVHGNPSTQHNPDHYKSMFYGNIGTSERSLYSIKFAEHPNNPDGTRPYTKLLISHDKNVDKSSIYCSDIIFSHQEDTINILSDIAIKGNIGTKGNSGGRIIVHSNSTLTHSGGNIGRDKFGDSTSLQTLLLREKTSFVSTPDINSIPYTCNIKEITADQNSSIKLNSNSDWKTNIIPAGNGVKFTMSQGSYSGNIGSKENPVASVTLLPKSKRQSSIDVEGFVHTNQCSISDKSSARGEVTLLGDYTVTAQTSDGSGSINVGNVKFDLGCNTLALGGDNIKLLGHKSNKESSTNPDKFKKRPVTVFSINYTTNSDGTVKTQGKLKLSKHYDQKNKIILDVSHQGNSSDLTKHGPQTTIHPVDIADTGGESIHNLVYICDSKCKWQKVDGSDGKFVFAGLVDKKKKDKGDDGASSSSGSSSVAPSARVSPEVSDDEEGGKGEDIQASTVSHLHSKDSAHSKQSQDKDHTEDPEDSTEAAIEELARRLDEPAPRSQRAAEQPLQHDPAEQVQPVAAQPLAAGADMQQQQQQQQQQYVHTSSPSSEDQEQSSKPEPILQPILPKISDAHLKSGVHATVAAISSIVESKAANNKSGSDIVSSGSNINKQLWNIWADGFFSNVNQQDHEHIQGYKTDISGISIGADKHLKNNAIIGAAISYAKFDTKHTDSRIEKINSNVYLLSLYGQYSFQSTTFIRGMVNVAKFGDDSKNSSLTLWQGHSYHGSVTAGHYFYPLKNNKKLTLVPTVGIRHSYFNTSGNNSVDSSSNKTIGDRSHKALEGIIGISLEQLVVNNANNNLNVLSTVYGYVHHNLYDCQDGAQLPNSNSTFNPDVITAHEQCLHKTFYQLGVKLAIKRNIMDIGIACDVYLAEKYISHTGIIYAKASF</sequence>
<organism evidence="3 4">
    <name type="scientific">Orientia tsutsugamushi</name>
    <name type="common">Rickettsia tsutsugamushi</name>
    <dbReference type="NCBI Taxonomy" id="784"/>
    <lineage>
        <taxon>Bacteria</taxon>
        <taxon>Pseudomonadati</taxon>
        <taxon>Pseudomonadota</taxon>
        <taxon>Alphaproteobacteria</taxon>
        <taxon>Rickettsiales</taxon>
        <taxon>Rickettsiaceae</taxon>
        <taxon>Rickettsieae</taxon>
        <taxon>Orientia</taxon>
    </lineage>
</organism>
<dbReference type="RefSeq" id="WP_108840270.1">
    <property type="nucleotide sequence ID" value="NZ_OOHR01000020.1"/>
</dbReference>
<feature type="region of interest" description="Disordered" evidence="1">
    <location>
        <begin position="1022"/>
        <end position="1170"/>
    </location>
</feature>
<evidence type="ECO:0000259" key="2">
    <source>
        <dbReference type="PROSITE" id="PS51208"/>
    </source>
</evidence>
<dbReference type="Gene3D" id="2.40.128.130">
    <property type="entry name" value="Autotransporter beta-domain"/>
    <property type="match status" value="1"/>
</dbReference>
<evidence type="ECO:0000313" key="4">
    <source>
        <dbReference type="Proteomes" id="UP000244889"/>
    </source>
</evidence>
<feature type="compositionally biased region" description="Acidic residues" evidence="1">
    <location>
        <begin position="1088"/>
        <end position="1098"/>
    </location>
</feature>
<feature type="compositionally biased region" description="Polar residues" evidence="1">
    <location>
        <begin position="79"/>
        <end position="99"/>
    </location>
</feature>
<feature type="compositionally biased region" description="Low complexity" evidence="1">
    <location>
        <begin position="1030"/>
        <end position="1049"/>
    </location>
</feature>
<dbReference type="SUPFAM" id="SSF103515">
    <property type="entry name" value="Autotransporter"/>
    <property type="match status" value="1"/>
</dbReference>
<name>A0A2R8F4H7_ORITS</name>
<feature type="compositionally biased region" description="Low complexity" evidence="1">
    <location>
        <begin position="1126"/>
        <end position="1170"/>
    </location>
</feature>